<protein>
    <submittedName>
        <fullName evidence="1">Uncharacterized protein</fullName>
    </submittedName>
</protein>
<evidence type="ECO:0000313" key="1">
    <source>
        <dbReference type="EMBL" id="KAJ0096547.1"/>
    </source>
</evidence>
<organism evidence="1 2">
    <name type="scientific">Pistacia atlantica</name>
    <dbReference type="NCBI Taxonomy" id="434234"/>
    <lineage>
        <taxon>Eukaryota</taxon>
        <taxon>Viridiplantae</taxon>
        <taxon>Streptophyta</taxon>
        <taxon>Embryophyta</taxon>
        <taxon>Tracheophyta</taxon>
        <taxon>Spermatophyta</taxon>
        <taxon>Magnoliopsida</taxon>
        <taxon>eudicotyledons</taxon>
        <taxon>Gunneridae</taxon>
        <taxon>Pentapetalae</taxon>
        <taxon>rosids</taxon>
        <taxon>malvids</taxon>
        <taxon>Sapindales</taxon>
        <taxon>Anacardiaceae</taxon>
        <taxon>Pistacia</taxon>
    </lineage>
</organism>
<comment type="caution">
    <text evidence="1">The sequence shown here is derived from an EMBL/GenBank/DDBJ whole genome shotgun (WGS) entry which is preliminary data.</text>
</comment>
<dbReference type="EMBL" id="CM047901">
    <property type="protein sequence ID" value="KAJ0096547.1"/>
    <property type="molecule type" value="Genomic_DNA"/>
</dbReference>
<gene>
    <name evidence="1" type="ORF">Patl1_28958</name>
</gene>
<name>A0ACC1BCG7_9ROSI</name>
<accession>A0ACC1BCG7</accession>
<keyword evidence="2" id="KW-1185">Reference proteome</keyword>
<reference evidence="2" key="1">
    <citation type="journal article" date="2023" name="G3 (Bethesda)">
        <title>Genome assembly and association tests identify interacting loci associated with vigor, precocity, and sex in interspecific pistachio rootstocks.</title>
        <authorList>
            <person name="Palmer W."/>
            <person name="Jacygrad E."/>
            <person name="Sagayaradj S."/>
            <person name="Cavanaugh K."/>
            <person name="Han R."/>
            <person name="Bertier L."/>
            <person name="Beede B."/>
            <person name="Kafkas S."/>
            <person name="Golino D."/>
            <person name="Preece J."/>
            <person name="Michelmore R."/>
        </authorList>
    </citation>
    <scope>NUCLEOTIDE SEQUENCE [LARGE SCALE GENOMIC DNA]</scope>
</reference>
<evidence type="ECO:0000313" key="2">
    <source>
        <dbReference type="Proteomes" id="UP001164250"/>
    </source>
</evidence>
<proteinExistence type="predicted"/>
<sequence>MADLRANAVIWGALLKALLDALKMTLIMCADTFTWQAFIPWKGNGTMEMIDQEITKRPGCTATCWMHKKYQWRVHQDISGLPHAQSSTSLKHIRSGYEPSDTETEWRESPWRDHYPKKEVLAYQVPKMETDLPRSNTITSPLRHHRRHASKIENDNGSGSSPKVSPLKRRHNSKSPYKTRIDDNHYFSPIASRRNISPLSKSERRRHVSPYKLGREELGLSSNMVEDNETVGANKNQSRRTLTRDEKGDYYSQLPEVTAYSRRSKTAPRLRTRQKDQQKNNHGHIEQRDHGNIITIVKEHDSETKRDSSPSESNIFFAKNGGDQVQVQHDLYPRPTVFSQRDSFFHQHGRTNGSIDHHPQKASASSGFSRVTLTTNSAVSRQSSGKLSSETSKVSDASGKSTGSSKKFAANRRKSQSDAWFSCMRKGTCRRSKSRSPPKRAFDEASFIEKAIVVENLRQFWVDKHQPNSLNGFTCHKHEAQLLQQLVSEDNYPHILFKGPSGSGKRALAMALLREIYGDPCWNISHDLKCFPAQDKRPMQVFVPVTSSAHHVELNVNLEPNAKSALMGLVKEIRNHYDTIPEVSNVNFKTDYKAIVLYEVDQAGESIQHLIKWIMDCYSDACKLILCCEDDVDIIESVKNRCNVIKVDAPVTHEIMEILIQIAKKEDFELSMSFAAKIATKSKQNLRKAIMALEACKAHNYPFADDQPIALGWEEVLIELGAEILADPSPNRLFLVRGKIQKLLVDFVHPKLILLKLVEEFLKGVEGSLKREIYYWHAYYDKRLPTGTSALLKLEEFVAKFMSLYRKGAANRQYM</sequence>
<dbReference type="Proteomes" id="UP001164250">
    <property type="component" value="Chromosome 5"/>
</dbReference>